<accession>A0A927MYF2</accession>
<evidence type="ECO:0000313" key="5">
    <source>
        <dbReference type="EMBL" id="MBE1609245.1"/>
    </source>
</evidence>
<dbReference type="GO" id="GO:0003677">
    <property type="term" value="F:DNA binding"/>
    <property type="evidence" value="ECO:0007669"/>
    <property type="project" value="UniProtKB-KW"/>
</dbReference>
<dbReference type="SUPFAM" id="SSF46785">
    <property type="entry name" value="Winged helix' DNA-binding domain"/>
    <property type="match status" value="1"/>
</dbReference>
<gene>
    <name evidence="5" type="ORF">HEB94_006093</name>
</gene>
<keyword evidence="6" id="KW-1185">Reference proteome</keyword>
<dbReference type="InterPro" id="IPR036388">
    <property type="entry name" value="WH-like_DNA-bd_sf"/>
</dbReference>
<evidence type="ECO:0000256" key="2">
    <source>
        <dbReference type="ARBA" id="ARBA00023125"/>
    </source>
</evidence>
<dbReference type="PANTHER" id="PTHR33154:SF33">
    <property type="entry name" value="TRANSCRIPTIONAL REPRESSOR SDPR"/>
    <property type="match status" value="1"/>
</dbReference>
<organism evidence="5 6">
    <name type="scientific">Actinopolymorpha pittospori</name>
    <dbReference type="NCBI Taxonomy" id="648752"/>
    <lineage>
        <taxon>Bacteria</taxon>
        <taxon>Bacillati</taxon>
        <taxon>Actinomycetota</taxon>
        <taxon>Actinomycetes</taxon>
        <taxon>Propionibacteriales</taxon>
        <taxon>Actinopolymorphaceae</taxon>
        <taxon>Actinopolymorpha</taxon>
    </lineage>
</organism>
<dbReference type="InterPro" id="IPR001845">
    <property type="entry name" value="HTH_ArsR_DNA-bd_dom"/>
</dbReference>
<dbReference type="AlphaFoldDB" id="A0A927MYF2"/>
<keyword evidence="3" id="KW-0804">Transcription</keyword>
<name>A0A927MYF2_9ACTN</name>
<dbReference type="InterPro" id="IPR011991">
    <property type="entry name" value="ArsR-like_HTH"/>
</dbReference>
<dbReference type="InterPro" id="IPR051081">
    <property type="entry name" value="HTH_MetalResp_TranReg"/>
</dbReference>
<protein>
    <submittedName>
        <fullName evidence="5">DNA-binding transcriptional ArsR family regulator</fullName>
    </submittedName>
</protein>
<evidence type="ECO:0000313" key="6">
    <source>
        <dbReference type="Proteomes" id="UP000638648"/>
    </source>
</evidence>
<dbReference type="RefSeq" id="WP_192752853.1">
    <property type="nucleotide sequence ID" value="NZ_BAABJL010000142.1"/>
</dbReference>
<dbReference type="EMBL" id="JADBEM010000001">
    <property type="protein sequence ID" value="MBE1609245.1"/>
    <property type="molecule type" value="Genomic_DNA"/>
</dbReference>
<proteinExistence type="predicted"/>
<evidence type="ECO:0000256" key="3">
    <source>
        <dbReference type="ARBA" id="ARBA00023163"/>
    </source>
</evidence>
<sequence>MDDEATGGRSAPVARSEDLLVRTPAQFKALGHPLRHRIVNVLRQRPATLGELASALDGSKGTIGYHLRVLREAGLVRLAHTRQVRGGTEQSFDLVSAVLRLDTGAVVGAEFLINAALTELAPAGDDEVELTVLRHVFLTREEAKELVGRIEELAARPYRSDGSRGHAYGLLLSLHRTDSPTLPAGEEEDV</sequence>
<dbReference type="CDD" id="cd00090">
    <property type="entry name" value="HTH_ARSR"/>
    <property type="match status" value="1"/>
</dbReference>
<feature type="domain" description="HTH arsR-type" evidence="4">
    <location>
        <begin position="15"/>
        <end position="110"/>
    </location>
</feature>
<reference evidence="5" key="1">
    <citation type="submission" date="2020-10" db="EMBL/GenBank/DDBJ databases">
        <title>Sequencing the genomes of 1000 actinobacteria strains.</title>
        <authorList>
            <person name="Klenk H.-P."/>
        </authorList>
    </citation>
    <scope>NUCLEOTIDE SEQUENCE</scope>
    <source>
        <strain evidence="5">DSM 45354</strain>
    </source>
</reference>
<evidence type="ECO:0000259" key="4">
    <source>
        <dbReference type="PROSITE" id="PS50987"/>
    </source>
</evidence>
<comment type="caution">
    <text evidence="5">The sequence shown here is derived from an EMBL/GenBank/DDBJ whole genome shotgun (WGS) entry which is preliminary data.</text>
</comment>
<dbReference type="GO" id="GO:0003700">
    <property type="term" value="F:DNA-binding transcription factor activity"/>
    <property type="evidence" value="ECO:0007669"/>
    <property type="project" value="InterPro"/>
</dbReference>
<dbReference type="PROSITE" id="PS50987">
    <property type="entry name" value="HTH_ARSR_2"/>
    <property type="match status" value="1"/>
</dbReference>
<dbReference type="Proteomes" id="UP000638648">
    <property type="component" value="Unassembled WGS sequence"/>
</dbReference>
<dbReference type="SMART" id="SM00418">
    <property type="entry name" value="HTH_ARSR"/>
    <property type="match status" value="1"/>
</dbReference>
<dbReference type="Pfam" id="PF12840">
    <property type="entry name" value="HTH_20"/>
    <property type="match status" value="1"/>
</dbReference>
<keyword evidence="2 5" id="KW-0238">DNA-binding</keyword>
<keyword evidence="1" id="KW-0805">Transcription regulation</keyword>
<dbReference type="InterPro" id="IPR036390">
    <property type="entry name" value="WH_DNA-bd_sf"/>
</dbReference>
<evidence type="ECO:0000256" key="1">
    <source>
        <dbReference type="ARBA" id="ARBA00023015"/>
    </source>
</evidence>
<dbReference type="PANTHER" id="PTHR33154">
    <property type="entry name" value="TRANSCRIPTIONAL REGULATOR, ARSR FAMILY"/>
    <property type="match status" value="1"/>
</dbReference>
<dbReference type="Gene3D" id="1.10.10.10">
    <property type="entry name" value="Winged helix-like DNA-binding domain superfamily/Winged helix DNA-binding domain"/>
    <property type="match status" value="1"/>
</dbReference>
<dbReference type="PRINTS" id="PR00778">
    <property type="entry name" value="HTHARSR"/>
</dbReference>